<feature type="domain" description="DUF4350" evidence="2">
    <location>
        <begin position="38"/>
        <end position="208"/>
    </location>
</feature>
<keyword evidence="1" id="KW-1133">Transmembrane helix</keyword>
<dbReference type="RefSeq" id="WP_251874792.1">
    <property type="nucleotide sequence ID" value="NZ_CP098755.1"/>
</dbReference>
<sequence>MTNVFKYRLTVGAAILLFLVVGVLLLKPAGQAYPPYVSFSPNANGTKAVFELLGEKQAVIKEWRKPMEYLPEGEHQAIVLVEPFGLEEAEQAELLKWAEKGNDLLVFQKNSKGWEDVHLAASSLTDYQAEPGKIESAVLSSAGTGQAETHYRLDSSAEMETLLSDQKGILAGRSTVGAGTITLFLVPEWLTNNRIMENDHFELIWPYLQGNWRVIWIDEYHHGYQQRPGILAIYPDWLIVCLTQLGIALLFMIWWQGKRFGPVYTRREWTVRRGDETLLAVASWYERRRLAGDALRIREAYLRQLLSERWGLHKGTSDYDIVRTAKTHWMDRDAGLLSHVLARLEEAKQDRHYTPKRLLEDSKLLDQVTKRLEKE</sequence>
<gene>
    <name evidence="3" type="ORF">NDK47_10620</name>
</gene>
<evidence type="ECO:0000259" key="2">
    <source>
        <dbReference type="Pfam" id="PF14258"/>
    </source>
</evidence>
<evidence type="ECO:0000256" key="1">
    <source>
        <dbReference type="SAM" id="Phobius"/>
    </source>
</evidence>
<keyword evidence="1" id="KW-0472">Membrane</keyword>
<protein>
    <submittedName>
        <fullName evidence="3">DUF4350 domain-containing protein</fullName>
    </submittedName>
</protein>
<dbReference type="Pfam" id="PF14258">
    <property type="entry name" value="DUF4350"/>
    <property type="match status" value="1"/>
</dbReference>
<keyword evidence="1" id="KW-0812">Transmembrane</keyword>
<keyword evidence="4" id="KW-1185">Reference proteome</keyword>
<accession>A0ABY4WKM1</accession>
<dbReference type="InterPro" id="IPR025646">
    <property type="entry name" value="DUF4350"/>
</dbReference>
<proteinExistence type="predicted"/>
<name>A0ABY4WKM1_9BACL</name>
<feature type="transmembrane region" description="Helical" evidence="1">
    <location>
        <begin position="237"/>
        <end position="257"/>
    </location>
</feature>
<evidence type="ECO:0000313" key="4">
    <source>
        <dbReference type="Proteomes" id="UP001056500"/>
    </source>
</evidence>
<dbReference type="Proteomes" id="UP001056500">
    <property type="component" value="Chromosome"/>
</dbReference>
<dbReference type="EMBL" id="CP098755">
    <property type="protein sequence ID" value="USG67695.1"/>
    <property type="molecule type" value="Genomic_DNA"/>
</dbReference>
<reference evidence="3" key="1">
    <citation type="submission" date="2022-06" db="EMBL/GenBank/DDBJ databases">
        <title>Genome sequencing of Brevibacillus sp. BB3-R1.</title>
        <authorList>
            <person name="Heo J."/>
            <person name="Lee D."/>
            <person name="Won M."/>
            <person name="Han B.-H."/>
            <person name="Hong S.-B."/>
            <person name="Kwon S.-W."/>
        </authorList>
    </citation>
    <scope>NUCLEOTIDE SEQUENCE</scope>
    <source>
        <strain evidence="3">BB3-R1</strain>
    </source>
</reference>
<organism evidence="3 4">
    <name type="scientific">Brevibacillus ruminantium</name>
    <dbReference type="NCBI Taxonomy" id="2950604"/>
    <lineage>
        <taxon>Bacteria</taxon>
        <taxon>Bacillati</taxon>
        <taxon>Bacillota</taxon>
        <taxon>Bacilli</taxon>
        <taxon>Bacillales</taxon>
        <taxon>Paenibacillaceae</taxon>
        <taxon>Brevibacillus</taxon>
    </lineage>
</organism>
<evidence type="ECO:0000313" key="3">
    <source>
        <dbReference type="EMBL" id="USG67695.1"/>
    </source>
</evidence>